<evidence type="ECO:0000256" key="1">
    <source>
        <dbReference type="ARBA" id="ARBA00023015"/>
    </source>
</evidence>
<dbReference type="PROSITE" id="PS00036">
    <property type="entry name" value="BZIP_BASIC"/>
    <property type="match status" value="1"/>
</dbReference>
<feature type="compositionally biased region" description="Low complexity" evidence="7">
    <location>
        <begin position="564"/>
        <end position="587"/>
    </location>
</feature>
<evidence type="ECO:0000313" key="10">
    <source>
        <dbReference type="Proteomes" id="UP001233172"/>
    </source>
</evidence>
<dbReference type="CDD" id="cd14698">
    <property type="entry name" value="bZIP_CNC"/>
    <property type="match status" value="1"/>
</dbReference>
<dbReference type="Proteomes" id="UP001233172">
    <property type="component" value="Unassembled WGS sequence"/>
</dbReference>
<dbReference type="InterPro" id="IPR004827">
    <property type="entry name" value="bZIP"/>
</dbReference>
<comment type="caution">
    <text evidence="9">The sequence shown here is derived from an EMBL/GenBank/DDBJ whole genome shotgun (WGS) entry which is preliminary data.</text>
</comment>
<protein>
    <submittedName>
        <fullName evidence="9">Nuclear factor erythroid 2-related factor 2-like isoform X1</fullName>
    </submittedName>
</protein>
<dbReference type="PANTHER" id="PTHR24411:SF55">
    <property type="entry name" value="SEGMENTATION PROTEIN CAP'N'COLLAR"/>
    <property type="match status" value="1"/>
</dbReference>
<dbReference type="Gene3D" id="1.10.880.10">
    <property type="entry name" value="Transcription factor, Skn-1-like, DNA-binding domain"/>
    <property type="match status" value="1"/>
</dbReference>
<dbReference type="InterPro" id="IPR008917">
    <property type="entry name" value="TF_DNA-bd_sf"/>
</dbReference>
<dbReference type="PANTHER" id="PTHR24411">
    <property type="entry name" value="NUCLEAR FACTOR ERYTHROID 2-RELATED FACTOR"/>
    <property type="match status" value="1"/>
</dbReference>
<evidence type="ECO:0000256" key="4">
    <source>
        <dbReference type="ARBA" id="ARBA00023163"/>
    </source>
</evidence>
<dbReference type="InterPro" id="IPR047167">
    <property type="entry name" value="NFE2-like"/>
</dbReference>
<dbReference type="GO" id="GO:0000978">
    <property type="term" value="F:RNA polymerase II cis-regulatory region sequence-specific DNA binding"/>
    <property type="evidence" value="ECO:0007669"/>
    <property type="project" value="InterPro"/>
</dbReference>
<dbReference type="GO" id="GO:0005634">
    <property type="term" value="C:nucleus"/>
    <property type="evidence" value="ECO:0007669"/>
    <property type="project" value="TreeGrafter"/>
</dbReference>
<dbReference type="Pfam" id="PF03131">
    <property type="entry name" value="bZIP_Maf"/>
    <property type="match status" value="1"/>
</dbReference>
<proteinExistence type="predicted"/>
<evidence type="ECO:0000256" key="5">
    <source>
        <dbReference type="ARBA" id="ARBA00023242"/>
    </source>
</evidence>
<evidence type="ECO:0000313" key="9">
    <source>
        <dbReference type="EMBL" id="KAK0048189.1"/>
    </source>
</evidence>
<feature type="region of interest" description="Disordered" evidence="7">
    <location>
        <begin position="787"/>
        <end position="822"/>
    </location>
</feature>
<keyword evidence="1" id="KW-0805">Transcription regulation</keyword>
<dbReference type="InterPro" id="IPR004826">
    <property type="entry name" value="bZIP_Maf"/>
</dbReference>
<keyword evidence="10" id="KW-1185">Reference proteome</keyword>
<keyword evidence="6" id="KW-0175">Coiled coil</keyword>
<evidence type="ECO:0000256" key="2">
    <source>
        <dbReference type="ARBA" id="ARBA00023125"/>
    </source>
</evidence>
<reference evidence="9" key="1">
    <citation type="journal article" date="2023" name="PLoS Negl. Trop. Dis.">
        <title>A genome sequence for Biomphalaria pfeifferi, the major vector snail for the human-infecting parasite Schistosoma mansoni.</title>
        <authorList>
            <person name="Bu L."/>
            <person name="Lu L."/>
            <person name="Laidemitt M.R."/>
            <person name="Zhang S.M."/>
            <person name="Mutuku M."/>
            <person name="Mkoji G."/>
            <person name="Steinauer M."/>
            <person name="Loker E.S."/>
        </authorList>
    </citation>
    <scope>NUCLEOTIDE SEQUENCE</scope>
    <source>
        <strain evidence="9">KasaAsao</strain>
    </source>
</reference>
<dbReference type="SUPFAM" id="SSF47454">
    <property type="entry name" value="A DNA-binding domain in eukaryotic transcription factors"/>
    <property type="match status" value="1"/>
</dbReference>
<keyword evidence="4" id="KW-0804">Transcription</keyword>
<reference evidence="9" key="2">
    <citation type="submission" date="2023-04" db="EMBL/GenBank/DDBJ databases">
        <authorList>
            <person name="Bu L."/>
            <person name="Lu L."/>
            <person name="Laidemitt M.R."/>
            <person name="Zhang S.M."/>
            <person name="Mutuku M."/>
            <person name="Mkoji G."/>
            <person name="Steinauer M."/>
            <person name="Loker E.S."/>
        </authorList>
    </citation>
    <scope>NUCLEOTIDE SEQUENCE</scope>
    <source>
        <strain evidence="9">KasaAsao</strain>
        <tissue evidence="9">Whole Snail</tissue>
    </source>
</reference>
<gene>
    <name evidence="9" type="ORF">Bpfe_022449</name>
</gene>
<evidence type="ECO:0000256" key="3">
    <source>
        <dbReference type="ARBA" id="ARBA00023159"/>
    </source>
</evidence>
<feature type="coiled-coil region" evidence="6">
    <location>
        <begin position="714"/>
        <end position="748"/>
    </location>
</feature>
<dbReference type="AlphaFoldDB" id="A0AAD8B6A6"/>
<organism evidence="9 10">
    <name type="scientific">Biomphalaria pfeifferi</name>
    <name type="common">Bloodfluke planorb</name>
    <name type="synonym">Freshwater snail</name>
    <dbReference type="NCBI Taxonomy" id="112525"/>
    <lineage>
        <taxon>Eukaryota</taxon>
        <taxon>Metazoa</taxon>
        <taxon>Spiralia</taxon>
        <taxon>Lophotrochozoa</taxon>
        <taxon>Mollusca</taxon>
        <taxon>Gastropoda</taxon>
        <taxon>Heterobranchia</taxon>
        <taxon>Euthyneura</taxon>
        <taxon>Panpulmonata</taxon>
        <taxon>Hygrophila</taxon>
        <taxon>Lymnaeoidea</taxon>
        <taxon>Planorbidae</taxon>
        <taxon>Biomphalaria</taxon>
    </lineage>
</organism>
<name>A0AAD8B6A6_BIOPF</name>
<dbReference type="PROSITE" id="PS50217">
    <property type="entry name" value="BZIP"/>
    <property type="match status" value="1"/>
</dbReference>
<accession>A0AAD8B6A6</accession>
<dbReference type="SUPFAM" id="SSF57959">
    <property type="entry name" value="Leucine zipper domain"/>
    <property type="match status" value="1"/>
</dbReference>
<feature type="compositionally biased region" description="Basic and acidic residues" evidence="7">
    <location>
        <begin position="630"/>
        <end position="652"/>
    </location>
</feature>
<dbReference type="InterPro" id="IPR046347">
    <property type="entry name" value="bZIP_sf"/>
</dbReference>
<evidence type="ECO:0000259" key="8">
    <source>
        <dbReference type="PROSITE" id="PS50217"/>
    </source>
</evidence>
<sequence>MIKEYFTDGLIGLAILLSIFRTDLVGINNLINYPEVQEIILGQTVAYLPASYNHIINSHHPFESSKHLELSNEAFSAWHLNINNLPFLRERHRTEIEAFLVSGTQQNVEFENFTGTPTTLNVEHEDNQIVDLSGQNLPEESASSYSEATISNDNVPESSEDTLQTAIADTSIVNNPFPGCNLTKEDLDLIDVLWQQDVDLGVGKEVFDLFLRQEIETKKEQELLKHQEWEKSQLQLREKQEKERQEEAEKWLKENFRRDGETGEWIRNSNGPSSSLDYFETDASAENILILNYTAYIDSFTLEAALDYLSTNIDHALIKNLDISPDIIPSYLSDQLTDNCLIGTPESQGFQQSQQLLSHQDSLEESLNGLLDFLSNEPVEDNSASLDQFGIDLNTGNLTSDMKLDQDLDAQTDYLIQNVTMQSQEIQPVANEMNATFPFLSTNSSNQMNFDLDSLSFLNSLATMQNGGLDDGELFENIPVDSNETLLNANIPLNESMDTFTVLHDNFSQSLGAMASPSSYDGLCDSLDGLEGAIGGSDLSASSQNNITRPYSKVNRLSESSNDSGYPFQSGFSSSSPASSSASSPAGCNYSNISTSGNDTEQDPQNTQTVARHAVAHNHTYNTPPGQVPREVKKYAPKEPSRKGPHSRDQRRLEEFKIPYTIDDIIESPVETFNEILKSHKLSEAQLSLIRDIRRRGKNKIAAQNCRKRKVNVIVNLSDEMVDLEKARDKLLKERAEIEKETLKMKEKFGHLYTHIFQSLRDEHGQPYDPNLYSLQQTSDGDVLLVPQSMNRNKYSNSSSASSSPTSSKDSVNSKKRKSFDE</sequence>
<keyword evidence="2" id="KW-0238">DNA-binding</keyword>
<dbReference type="EMBL" id="JASAOG010000141">
    <property type="protein sequence ID" value="KAK0048189.1"/>
    <property type="molecule type" value="Genomic_DNA"/>
</dbReference>
<dbReference type="SMART" id="SM00338">
    <property type="entry name" value="BRLZ"/>
    <property type="match status" value="1"/>
</dbReference>
<keyword evidence="5" id="KW-0539">Nucleus</keyword>
<feature type="compositionally biased region" description="Polar residues" evidence="7">
    <location>
        <begin position="589"/>
        <end position="610"/>
    </location>
</feature>
<keyword evidence="3" id="KW-0010">Activator</keyword>
<evidence type="ECO:0000256" key="6">
    <source>
        <dbReference type="SAM" id="Coils"/>
    </source>
</evidence>
<evidence type="ECO:0000256" key="7">
    <source>
        <dbReference type="SAM" id="MobiDB-lite"/>
    </source>
</evidence>
<feature type="compositionally biased region" description="Low complexity" evidence="7">
    <location>
        <begin position="793"/>
        <end position="811"/>
    </location>
</feature>
<dbReference type="GO" id="GO:0000981">
    <property type="term" value="F:DNA-binding transcription factor activity, RNA polymerase II-specific"/>
    <property type="evidence" value="ECO:0007669"/>
    <property type="project" value="TreeGrafter"/>
</dbReference>
<feature type="domain" description="BZIP" evidence="8">
    <location>
        <begin position="689"/>
        <end position="752"/>
    </location>
</feature>
<feature type="region of interest" description="Disordered" evidence="7">
    <location>
        <begin position="555"/>
        <end position="652"/>
    </location>
</feature>